<dbReference type="CDD" id="cd19071">
    <property type="entry name" value="AKR_AKR1-5-like"/>
    <property type="match status" value="1"/>
</dbReference>
<dbReference type="AlphaFoldDB" id="C4GDK3"/>
<dbReference type="InterPro" id="IPR023210">
    <property type="entry name" value="NADP_OxRdtase_dom"/>
</dbReference>
<sequence>MKETGGFSMQTIHPDSVPKIILNDGREAPCIGMGTFGSDRFTADQVAEAVYGAIKAGYRMFDCAACYGNEAMIGDVFQKAFSDGICKREDLFIMTKAWNDMHGDGDILIALAKSLKDLKLDYVDMYFLHWPFPNYHAPYCDVDSRNPDSKPFSVERFMKTWRQMERLVDMGLTRGIGMSSMTIPKLKAVLPLCRIKPAMCEFEEHPCFQQEELFCYLRGHGIQPVGFMPLGSPQRPERDMEPGDVADMKTPIMQEIAAAHKCHPALICLKWAVQRGAIPIPFSVHEAEYISNLASTIDGDPLTEEEMDRIQLLESNNRLVKGQVFLWPGARDWHDLWDENGEIVQ</sequence>
<dbReference type="STRING" id="626523.GCWU000342_02176"/>
<dbReference type="Pfam" id="PF00248">
    <property type="entry name" value="Aldo_ket_red"/>
    <property type="match status" value="1"/>
</dbReference>
<evidence type="ECO:0000313" key="6">
    <source>
        <dbReference type="Proteomes" id="UP000003494"/>
    </source>
</evidence>
<dbReference type="PRINTS" id="PR00069">
    <property type="entry name" value="ALDKETRDTASE"/>
</dbReference>
<dbReference type="Proteomes" id="UP000003494">
    <property type="component" value="Unassembled WGS sequence"/>
</dbReference>
<dbReference type="SUPFAM" id="SSF51430">
    <property type="entry name" value="NAD(P)-linked oxidoreductase"/>
    <property type="match status" value="1"/>
</dbReference>
<evidence type="ECO:0000259" key="4">
    <source>
        <dbReference type="Pfam" id="PF00248"/>
    </source>
</evidence>
<protein>
    <submittedName>
        <fullName evidence="5">Oxidoreductase, aldo/keto reductase family protein</fullName>
    </submittedName>
</protein>
<evidence type="ECO:0000256" key="2">
    <source>
        <dbReference type="PIRSR" id="PIRSR000097-2"/>
    </source>
</evidence>
<dbReference type="InterPro" id="IPR020471">
    <property type="entry name" value="AKR"/>
</dbReference>
<accession>C4GDK3</accession>
<feature type="binding site" evidence="2">
    <location>
        <position position="129"/>
    </location>
    <ligand>
        <name>substrate</name>
    </ligand>
</feature>
<evidence type="ECO:0000313" key="5">
    <source>
        <dbReference type="EMBL" id="EEP27482.1"/>
    </source>
</evidence>
<feature type="domain" description="NADP-dependent oxidoreductase" evidence="4">
    <location>
        <begin position="30"/>
        <end position="311"/>
    </location>
</feature>
<gene>
    <name evidence="5" type="ORF">GCWU000342_02176</name>
</gene>
<dbReference type="InterPro" id="IPR036812">
    <property type="entry name" value="NAD(P)_OxRdtase_dom_sf"/>
</dbReference>
<comment type="caution">
    <text evidence="5">The sequence shown here is derived from an EMBL/GenBank/DDBJ whole genome shotgun (WGS) entry which is preliminary data.</text>
</comment>
<feature type="active site" description="Proton donor" evidence="1">
    <location>
        <position position="67"/>
    </location>
</feature>
<dbReference type="Gene3D" id="3.20.20.100">
    <property type="entry name" value="NADP-dependent oxidoreductase domain"/>
    <property type="match status" value="1"/>
</dbReference>
<evidence type="ECO:0000256" key="1">
    <source>
        <dbReference type="PIRSR" id="PIRSR000097-1"/>
    </source>
</evidence>
<dbReference type="PANTHER" id="PTHR11732">
    <property type="entry name" value="ALDO/KETO REDUCTASE"/>
    <property type="match status" value="1"/>
</dbReference>
<feature type="site" description="Lowers pKa of active site Tyr" evidence="3">
    <location>
        <position position="96"/>
    </location>
</feature>
<dbReference type="PIRSF" id="PIRSF000097">
    <property type="entry name" value="AKR"/>
    <property type="match status" value="1"/>
</dbReference>
<evidence type="ECO:0000256" key="3">
    <source>
        <dbReference type="PIRSR" id="PIRSR000097-3"/>
    </source>
</evidence>
<dbReference type="eggNOG" id="COG0656">
    <property type="taxonomic scope" value="Bacteria"/>
</dbReference>
<dbReference type="HOGENOM" id="CLU_023205_0_0_9"/>
<organism evidence="5 6">
    <name type="scientific">Shuttleworthella satelles DSM 14600</name>
    <dbReference type="NCBI Taxonomy" id="626523"/>
    <lineage>
        <taxon>Bacteria</taxon>
        <taxon>Bacillati</taxon>
        <taxon>Bacillota</taxon>
        <taxon>Clostridia</taxon>
        <taxon>Lachnospirales</taxon>
        <taxon>Lachnospiraceae</taxon>
        <taxon>Shuttleworthella</taxon>
    </lineage>
</organism>
<name>C4GDK3_9FIRM</name>
<reference evidence="5" key="1">
    <citation type="submission" date="2009-04" db="EMBL/GenBank/DDBJ databases">
        <authorList>
            <person name="Weinstock G."/>
            <person name="Sodergren E."/>
            <person name="Clifton S."/>
            <person name="Fulton L."/>
            <person name="Fulton B."/>
            <person name="Courtney L."/>
            <person name="Fronick C."/>
            <person name="Harrison M."/>
            <person name="Strong C."/>
            <person name="Farmer C."/>
            <person name="Delahaunty K."/>
            <person name="Markovic C."/>
            <person name="Hall O."/>
            <person name="Minx P."/>
            <person name="Tomlinson C."/>
            <person name="Mitreva M."/>
            <person name="Nelson J."/>
            <person name="Hou S."/>
            <person name="Wollam A."/>
            <person name="Pepin K.H."/>
            <person name="Johnson M."/>
            <person name="Bhonagiri V."/>
            <person name="Nash W.E."/>
            <person name="Warren W."/>
            <person name="Chinwalla A."/>
            <person name="Mardis E.R."/>
            <person name="Wilson R.K."/>
        </authorList>
    </citation>
    <scope>NUCLEOTIDE SEQUENCE [LARGE SCALE GENOMIC DNA]</scope>
    <source>
        <strain evidence="5">DSM 14600</strain>
    </source>
</reference>
<proteinExistence type="predicted"/>
<dbReference type="EMBL" id="ACIP02000007">
    <property type="protein sequence ID" value="EEP27482.1"/>
    <property type="molecule type" value="Genomic_DNA"/>
</dbReference>
<keyword evidence="6" id="KW-1185">Reference proteome</keyword>
<dbReference type="GO" id="GO:0016491">
    <property type="term" value="F:oxidoreductase activity"/>
    <property type="evidence" value="ECO:0007669"/>
    <property type="project" value="InterPro"/>
</dbReference>